<gene>
    <name evidence="1" type="ORF">B2J93_5082</name>
</gene>
<name>A0A218ZGC5_9HELO</name>
<evidence type="ECO:0000313" key="2">
    <source>
        <dbReference type="Proteomes" id="UP000242519"/>
    </source>
</evidence>
<accession>A0A218ZGC5</accession>
<proteinExistence type="predicted"/>
<dbReference type="EMBL" id="MZNU01000038">
    <property type="protein sequence ID" value="OWP06603.1"/>
    <property type="molecule type" value="Genomic_DNA"/>
</dbReference>
<comment type="caution">
    <text evidence="1">The sequence shown here is derived from an EMBL/GenBank/DDBJ whole genome shotgun (WGS) entry which is preliminary data.</text>
</comment>
<evidence type="ECO:0000313" key="1">
    <source>
        <dbReference type="EMBL" id="OWP06603.1"/>
    </source>
</evidence>
<protein>
    <submittedName>
        <fullName evidence="1">Uncharacterized protein</fullName>
    </submittedName>
</protein>
<dbReference type="InParanoid" id="A0A218ZGC5"/>
<keyword evidence="2" id="KW-1185">Reference proteome</keyword>
<organism evidence="1 2">
    <name type="scientific">Diplocarpon coronariae</name>
    <dbReference type="NCBI Taxonomy" id="2795749"/>
    <lineage>
        <taxon>Eukaryota</taxon>
        <taxon>Fungi</taxon>
        <taxon>Dikarya</taxon>
        <taxon>Ascomycota</taxon>
        <taxon>Pezizomycotina</taxon>
        <taxon>Leotiomycetes</taxon>
        <taxon>Helotiales</taxon>
        <taxon>Drepanopezizaceae</taxon>
        <taxon>Diplocarpon</taxon>
    </lineage>
</organism>
<dbReference type="AlphaFoldDB" id="A0A218ZGC5"/>
<reference evidence="1 2" key="1">
    <citation type="submission" date="2017-04" db="EMBL/GenBank/DDBJ databases">
        <title>Draft genome sequence of Marssonina coronaria NL1: causal agent of apple blotch.</title>
        <authorList>
            <person name="Cheng Q."/>
        </authorList>
    </citation>
    <scope>NUCLEOTIDE SEQUENCE [LARGE SCALE GENOMIC DNA]</scope>
    <source>
        <strain evidence="1 2">NL1</strain>
    </source>
</reference>
<sequence length="206" mass="21302">MVRGLGLASASALVPVANYPFSSPSLLGWGRSPLLGTARSIMIESMPGRQLKGATVLLSLCQSDGGGQFAWSANACSALRSRAARQDQFARPGVNVGLSLVQSWPGVRPDTRYHVYGLAGILAPAPSARVGPPGSVQSTKMLHDTSIGPGREPVDQVQQTRPCSGGDSVATRRWAATVAVAGQSTSSVADAHACISVGWQDQHSVG</sequence>
<dbReference type="Proteomes" id="UP000242519">
    <property type="component" value="Unassembled WGS sequence"/>
</dbReference>